<evidence type="ECO:0000256" key="4">
    <source>
        <dbReference type="ARBA" id="ARBA00022676"/>
    </source>
</evidence>
<comment type="caution">
    <text evidence="14">The sequence shown here is derived from an EMBL/GenBank/DDBJ whole genome shotgun (WGS) entry which is preliminary data.</text>
</comment>
<evidence type="ECO:0000256" key="7">
    <source>
        <dbReference type="ARBA" id="ARBA00022824"/>
    </source>
</evidence>
<protein>
    <recommendedName>
        <fullName evidence="12">Mannosyltransferase</fullName>
        <ecNumber evidence="12">2.4.1.-</ecNumber>
    </recommendedName>
</protein>
<feature type="transmembrane region" description="Helical" evidence="12">
    <location>
        <begin position="154"/>
        <end position="171"/>
    </location>
</feature>
<dbReference type="PANTHER" id="PTHR22760">
    <property type="entry name" value="GLYCOSYLTRANSFERASE"/>
    <property type="match status" value="1"/>
</dbReference>
<dbReference type="EMBL" id="JAAMPI010000189">
    <property type="protein sequence ID" value="KAF4634372.1"/>
    <property type="molecule type" value="Genomic_DNA"/>
</dbReference>
<evidence type="ECO:0000256" key="8">
    <source>
        <dbReference type="ARBA" id="ARBA00022989"/>
    </source>
</evidence>
<feature type="transmembrane region" description="Helical" evidence="12">
    <location>
        <begin position="277"/>
        <end position="294"/>
    </location>
</feature>
<feature type="transmembrane region" description="Helical" evidence="12">
    <location>
        <begin position="351"/>
        <end position="377"/>
    </location>
</feature>
<reference evidence="14 15" key="1">
    <citation type="submission" date="2020-03" db="EMBL/GenBank/DDBJ databases">
        <title>Draft Genome Sequence of Cudoniella acicularis.</title>
        <authorList>
            <person name="Buettner E."/>
            <person name="Kellner H."/>
        </authorList>
    </citation>
    <scope>NUCLEOTIDE SEQUENCE [LARGE SCALE GENOMIC DNA]</scope>
    <source>
        <strain evidence="14 15">DSM 108380</strain>
    </source>
</reference>
<dbReference type="Proteomes" id="UP000566819">
    <property type="component" value="Unassembled WGS sequence"/>
</dbReference>
<comment type="pathway">
    <text evidence="2">Protein modification; protein glycosylation.</text>
</comment>
<comment type="function">
    <text evidence="10">Mannosyltransferase that operates in the biosynthetic pathway of dolichol-linked oligosaccharides, the glycan precursors employed in protein asparagine (N)-glycosylation. The assembly of dolichol-linked oligosaccharides begins on the cytosolic side of the endoplasmic reticulum membrane and finishes in its lumen. The sequential addition of sugars to dolichol pyrophosphate produces dolichol-linked oligosaccharides containing fourteen sugars, including two GlcNAcs, nine mannoses and three glucoses. Once assembled, the oligosaccharide is transferred from the lipid to nascent proteins by oligosaccharyltransferases. In the lumen of the endoplasmic reticulum, adds the eighth mannose residue in an alpha-1,6 linkage onto Man(7)GlcNAc(2)-PP-dolichol to produce Man(8)GlcNAc(2)-PP-dolichol.</text>
</comment>
<proteinExistence type="inferred from homology"/>
<comment type="similarity">
    <text evidence="3 12">Belongs to the glycosyltransferase 22 family.</text>
</comment>
<dbReference type="GO" id="GO:0052917">
    <property type="term" value="F:dol-P-Man:Man(7)GlcNAc(2)-PP-Dol alpha-1,6-mannosyltransferase activity"/>
    <property type="evidence" value="ECO:0007669"/>
    <property type="project" value="UniProtKB-EC"/>
</dbReference>
<keyword evidence="9 12" id="KW-0472">Membrane</keyword>
<feature type="transmembrane region" description="Helical" evidence="12">
    <location>
        <begin position="210"/>
        <end position="231"/>
    </location>
</feature>
<dbReference type="AlphaFoldDB" id="A0A8H4RTS5"/>
<evidence type="ECO:0000256" key="9">
    <source>
        <dbReference type="ARBA" id="ARBA00023136"/>
    </source>
</evidence>
<dbReference type="InterPro" id="IPR005599">
    <property type="entry name" value="GPI_mannosylTrfase"/>
</dbReference>
<keyword evidence="4 12" id="KW-0328">Glycosyltransferase</keyword>
<evidence type="ECO:0000256" key="11">
    <source>
        <dbReference type="ARBA" id="ARBA00048899"/>
    </source>
</evidence>
<dbReference type="EC" id="2.4.1.-" evidence="12"/>
<evidence type="ECO:0000256" key="2">
    <source>
        <dbReference type="ARBA" id="ARBA00004922"/>
    </source>
</evidence>
<dbReference type="OrthoDB" id="19039at2759"/>
<feature type="transmembrane region" description="Helical" evidence="12">
    <location>
        <begin position="97"/>
        <end position="117"/>
    </location>
</feature>
<comment type="subcellular location">
    <subcellularLocation>
        <location evidence="1 12">Endoplasmic reticulum membrane</location>
        <topology evidence="1 12">Multi-pass membrane protein</topology>
    </subcellularLocation>
</comment>
<evidence type="ECO:0000313" key="14">
    <source>
        <dbReference type="EMBL" id="KAF4634372.1"/>
    </source>
</evidence>
<keyword evidence="8 12" id="KW-1133">Transmembrane helix</keyword>
<keyword evidence="5" id="KW-0808">Transferase</keyword>
<feature type="region of interest" description="Disordered" evidence="13">
    <location>
        <begin position="498"/>
        <end position="531"/>
    </location>
</feature>
<organism evidence="14 15">
    <name type="scientific">Cudoniella acicularis</name>
    <dbReference type="NCBI Taxonomy" id="354080"/>
    <lineage>
        <taxon>Eukaryota</taxon>
        <taxon>Fungi</taxon>
        <taxon>Dikarya</taxon>
        <taxon>Ascomycota</taxon>
        <taxon>Pezizomycotina</taxon>
        <taxon>Leotiomycetes</taxon>
        <taxon>Helotiales</taxon>
        <taxon>Tricladiaceae</taxon>
        <taxon>Cudoniella</taxon>
    </lineage>
</organism>
<dbReference type="PANTHER" id="PTHR22760:SF1">
    <property type="entry name" value="DOL-P-MAN:MAN(7)GLCNAC(2)-PP-DOL ALPHA-1,6-MANNOSYLTRANSFERASE"/>
    <property type="match status" value="1"/>
</dbReference>
<dbReference type="Pfam" id="PF03901">
    <property type="entry name" value="Glyco_transf_22"/>
    <property type="match status" value="1"/>
</dbReference>
<feature type="transmembrane region" description="Helical" evidence="12">
    <location>
        <begin position="12"/>
        <end position="30"/>
    </location>
</feature>
<evidence type="ECO:0000256" key="12">
    <source>
        <dbReference type="RuleBase" id="RU363075"/>
    </source>
</evidence>
<comment type="catalytic activity">
    <reaction evidence="11">
        <text>an alpha-D-Man-(1-&gt;2)-alpha-D-Man-(1-&gt;2)-alpha-D-Man-(1-&gt;3)-[alpha-D-Man-(1-&gt;2)-alpha-D-Man-(1-&gt;3)-alpha-D-Man-(1-&gt;6)]-beta-D-Man-(1-&gt;4)-beta-D-GlcNAc-(1-&gt;4)-alpha-D-GlcNAc-diphospho-di-trans,poly-cis-dolichol + a di-trans,poly-cis-dolichyl beta-D-mannosyl phosphate = an alpha-D-Man-(1-&gt;2)-alpha-D-Man-(1-&gt;2)-alpha-D-Man-(1-&gt;3)-[alpha-D-Man-(1-&gt;2)-alpha-D-Man-(1-&gt;3)-[alpha-D-Man-(1-&gt;6)]-alpha-D-Man-(1-&gt;6)]-beta-D-Man-(1-&gt;4)-beta-D-GlcNAc-(1-&gt;4)-alpha-D-GlcNAc-diphospho-di-trans,poly-cis-dolichol + a di-trans,poly-cis-dolichyl phosphate + H(+)</text>
        <dbReference type="Rhea" id="RHEA:29535"/>
        <dbReference type="Rhea" id="RHEA-COMP:19498"/>
        <dbReference type="Rhea" id="RHEA-COMP:19501"/>
        <dbReference type="Rhea" id="RHEA-COMP:19518"/>
        <dbReference type="Rhea" id="RHEA-COMP:19519"/>
        <dbReference type="ChEBI" id="CHEBI:15378"/>
        <dbReference type="ChEBI" id="CHEBI:57683"/>
        <dbReference type="ChEBI" id="CHEBI:58211"/>
        <dbReference type="ChEBI" id="CHEBI:132517"/>
        <dbReference type="ChEBI" id="CHEBI:132519"/>
        <dbReference type="EC" id="2.4.1.260"/>
    </reaction>
    <physiologicalReaction direction="left-to-right" evidence="11">
        <dbReference type="Rhea" id="RHEA:29536"/>
    </physiologicalReaction>
</comment>
<evidence type="ECO:0000256" key="5">
    <source>
        <dbReference type="ARBA" id="ARBA00022679"/>
    </source>
</evidence>
<name>A0A8H4RTS5_9HELO</name>
<dbReference type="GO" id="GO:0005789">
    <property type="term" value="C:endoplasmic reticulum membrane"/>
    <property type="evidence" value="ECO:0007669"/>
    <property type="project" value="UniProtKB-SubCell"/>
</dbReference>
<dbReference type="UniPathway" id="UPA00378"/>
<evidence type="ECO:0000256" key="13">
    <source>
        <dbReference type="SAM" id="MobiDB-lite"/>
    </source>
</evidence>
<keyword evidence="7 12" id="KW-0256">Endoplasmic reticulum</keyword>
<dbReference type="GO" id="GO:0006487">
    <property type="term" value="P:protein N-linked glycosylation"/>
    <property type="evidence" value="ECO:0007669"/>
    <property type="project" value="TreeGrafter"/>
</dbReference>
<accession>A0A8H4RTS5</accession>
<feature type="transmembrane region" description="Helical" evidence="12">
    <location>
        <begin position="324"/>
        <end position="345"/>
    </location>
</feature>
<evidence type="ECO:0000256" key="1">
    <source>
        <dbReference type="ARBA" id="ARBA00004477"/>
    </source>
</evidence>
<keyword evidence="6 12" id="KW-0812">Transmembrane</keyword>
<sequence>MINKLIPIRDAILNVLLPTFILLHLIVAPYTKVEESFNIQATHDIAIYGFPTKDVYDRFQAYYDHFTFPGAVPRTFVGALALAGLSRPIFSVVGFQYAQYVVRGILGLFNAFCLLRFKSGLQKAFGNDIARWYLLLQLTQFHVIYYASRTLPNMFAFGLTTLAFYHFLPLPDSKQIRGIFFLVFAGIVFRSEIAVLLFTQLVCMLAQSRISIQQTVAIGIMSSVIALSATIQVDSYFWQKPLWPELWGFYYNAIQGKSAEWGTSPFYFYFTSQLPKLLLNPFALVLIPMALALPATKYNAFNLLVPSLSFIAIYSVQPHKEGRFIIYVVPPLTAAAALSASYIWTRRAKSLIYRLGSLLLIASVLGSFLASTAMLLISSLNYPGGDALSSLHAIIKRTPWPECNEDSERVSIHMDILSCMTGVTRFQEIPWRSLGRDDLPVINGRPTILHYDKTEDEETLLRPNTIYSYAGIEFLRPGDGSSFSENMERVYAANNITVEHDGKESPPDSADVEKAVESNKDLETGKKDPRHEQNIADLKARLLMEEMSRFGTFNLLRDAVRMFTGGWWVGPRMRPAIRILKRVKDPLPV</sequence>
<evidence type="ECO:0000313" key="15">
    <source>
        <dbReference type="Proteomes" id="UP000566819"/>
    </source>
</evidence>
<gene>
    <name evidence="14" type="ORF">G7Y89_g3738</name>
</gene>
<keyword evidence="15" id="KW-1185">Reference proteome</keyword>
<feature type="transmembrane region" description="Helical" evidence="12">
    <location>
        <begin position="178"/>
        <end position="198"/>
    </location>
</feature>
<evidence type="ECO:0000256" key="3">
    <source>
        <dbReference type="ARBA" id="ARBA00007063"/>
    </source>
</evidence>
<evidence type="ECO:0000256" key="6">
    <source>
        <dbReference type="ARBA" id="ARBA00022692"/>
    </source>
</evidence>
<evidence type="ECO:0000256" key="10">
    <source>
        <dbReference type="ARBA" id="ARBA00044721"/>
    </source>
</evidence>